<name>A0AAN6Z5F7_9PEZI</name>
<feature type="signal peptide" evidence="1">
    <location>
        <begin position="1"/>
        <end position="18"/>
    </location>
</feature>
<protein>
    <submittedName>
        <fullName evidence="3">RmlC-like cupin</fullName>
    </submittedName>
</protein>
<dbReference type="RefSeq" id="XP_062649702.1">
    <property type="nucleotide sequence ID" value="XM_062789918.1"/>
</dbReference>
<feature type="chain" id="PRO_5042994868" evidence="1">
    <location>
        <begin position="19"/>
        <end position="190"/>
    </location>
</feature>
<sequence length="190" mass="20999">MKLLLQLSALALAHAVVGVTLPARSSGPQFDKGQPVDGNGKGAPILCGTNQQVDIANPDNLGRQATDNGIVPNLRGRFSDFKTRLFRGGWLREQVIQDLPQSHDVSAAQQHLSKGAIRELHWHRVAEWGFVYAGSVRISAVDEFGRFQLVTLNYGDIWYFPKGMAHTIQGLEDENEFLLVFDDADFDKIG</sequence>
<proteinExistence type="predicted"/>
<dbReference type="Gene3D" id="2.60.120.10">
    <property type="entry name" value="Jelly Rolls"/>
    <property type="match status" value="2"/>
</dbReference>
<evidence type="ECO:0000259" key="2">
    <source>
        <dbReference type="SMART" id="SM00835"/>
    </source>
</evidence>
<evidence type="ECO:0000256" key="1">
    <source>
        <dbReference type="SAM" id="SignalP"/>
    </source>
</evidence>
<reference evidence="3" key="1">
    <citation type="journal article" date="2023" name="Mol. Phylogenet. Evol.">
        <title>Genome-scale phylogeny and comparative genomics of the fungal order Sordariales.</title>
        <authorList>
            <person name="Hensen N."/>
            <person name="Bonometti L."/>
            <person name="Westerberg I."/>
            <person name="Brannstrom I.O."/>
            <person name="Guillou S."/>
            <person name="Cros-Aarteil S."/>
            <person name="Calhoun S."/>
            <person name="Haridas S."/>
            <person name="Kuo A."/>
            <person name="Mondo S."/>
            <person name="Pangilinan J."/>
            <person name="Riley R."/>
            <person name="LaButti K."/>
            <person name="Andreopoulos B."/>
            <person name="Lipzen A."/>
            <person name="Chen C."/>
            <person name="Yan M."/>
            <person name="Daum C."/>
            <person name="Ng V."/>
            <person name="Clum A."/>
            <person name="Steindorff A."/>
            <person name="Ohm R.A."/>
            <person name="Martin F."/>
            <person name="Silar P."/>
            <person name="Natvig D.O."/>
            <person name="Lalanne C."/>
            <person name="Gautier V."/>
            <person name="Ament-Velasquez S.L."/>
            <person name="Kruys A."/>
            <person name="Hutchinson M.I."/>
            <person name="Powell A.J."/>
            <person name="Barry K."/>
            <person name="Miller A.N."/>
            <person name="Grigoriev I.V."/>
            <person name="Debuchy R."/>
            <person name="Gladieux P."/>
            <person name="Hiltunen Thoren M."/>
            <person name="Johannesson H."/>
        </authorList>
    </citation>
    <scope>NUCLEOTIDE SEQUENCE</scope>
    <source>
        <strain evidence="3">CBS 731.68</strain>
    </source>
</reference>
<keyword evidence="1" id="KW-0732">Signal</keyword>
<organism evidence="3 4">
    <name type="scientific">Parathielavia appendiculata</name>
    <dbReference type="NCBI Taxonomy" id="2587402"/>
    <lineage>
        <taxon>Eukaryota</taxon>
        <taxon>Fungi</taxon>
        <taxon>Dikarya</taxon>
        <taxon>Ascomycota</taxon>
        <taxon>Pezizomycotina</taxon>
        <taxon>Sordariomycetes</taxon>
        <taxon>Sordariomycetidae</taxon>
        <taxon>Sordariales</taxon>
        <taxon>Chaetomiaceae</taxon>
        <taxon>Parathielavia</taxon>
    </lineage>
</organism>
<dbReference type="Pfam" id="PF00190">
    <property type="entry name" value="Cupin_1"/>
    <property type="match status" value="1"/>
</dbReference>
<evidence type="ECO:0000313" key="3">
    <source>
        <dbReference type="EMBL" id="KAK4125931.1"/>
    </source>
</evidence>
<dbReference type="InterPro" id="IPR014710">
    <property type="entry name" value="RmlC-like_jellyroll"/>
</dbReference>
<dbReference type="GeneID" id="87826688"/>
<dbReference type="SMART" id="SM00835">
    <property type="entry name" value="Cupin_1"/>
    <property type="match status" value="1"/>
</dbReference>
<evidence type="ECO:0000313" key="4">
    <source>
        <dbReference type="Proteomes" id="UP001302602"/>
    </source>
</evidence>
<reference evidence="3" key="2">
    <citation type="submission" date="2023-05" db="EMBL/GenBank/DDBJ databases">
        <authorList>
            <consortium name="Lawrence Berkeley National Laboratory"/>
            <person name="Steindorff A."/>
            <person name="Hensen N."/>
            <person name="Bonometti L."/>
            <person name="Westerberg I."/>
            <person name="Brannstrom I.O."/>
            <person name="Guillou S."/>
            <person name="Cros-Aarteil S."/>
            <person name="Calhoun S."/>
            <person name="Haridas S."/>
            <person name="Kuo A."/>
            <person name="Mondo S."/>
            <person name="Pangilinan J."/>
            <person name="Riley R."/>
            <person name="Labutti K."/>
            <person name="Andreopoulos B."/>
            <person name="Lipzen A."/>
            <person name="Chen C."/>
            <person name="Yanf M."/>
            <person name="Daum C."/>
            <person name="Ng V."/>
            <person name="Clum A."/>
            <person name="Ohm R."/>
            <person name="Martin F."/>
            <person name="Silar P."/>
            <person name="Natvig D."/>
            <person name="Lalanne C."/>
            <person name="Gautier V."/>
            <person name="Ament-Velasquez S.L."/>
            <person name="Kruys A."/>
            <person name="Hutchinson M.I."/>
            <person name="Powell A.J."/>
            <person name="Barry K."/>
            <person name="Miller A.N."/>
            <person name="Grigoriev I.V."/>
            <person name="Debuchy R."/>
            <person name="Gladieux P."/>
            <person name="Thoren M.H."/>
            <person name="Johannesson H."/>
        </authorList>
    </citation>
    <scope>NUCLEOTIDE SEQUENCE</scope>
    <source>
        <strain evidence="3">CBS 731.68</strain>
    </source>
</reference>
<dbReference type="InterPro" id="IPR006045">
    <property type="entry name" value="Cupin_1"/>
</dbReference>
<accession>A0AAN6Z5F7</accession>
<feature type="domain" description="Cupin type-1" evidence="2">
    <location>
        <begin position="79"/>
        <end position="190"/>
    </location>
</feature>
<keyword evidence="4" id="KW-1185">Reference proteome</keyword>
<dbReference type="AlphaFoldDB" id="A0AAN6Z5F7"/>
<dbReference type="SUPFAM" id="SSF51182">
    <property type="entry name" value="RmlC-like cupins"/>
    <property type="match status" value="1"/>
</dbReference>
<gene>
    <name evidence="3" type="ORF">N657DRAFT_591807</name>
</gene>
<dbReference type="EMBL" id="MU853225">
    <property type="protein sequence ID" value="KAK4125931.1"/>
    <property type="molecule type" value="Genomic_DNA"/>
</dbReference>
<comment type="caution">
    <text evidence="3">The sequence shown here is derived from an EMBL/GenBank/DDBJ whole genome shotgun (WGS) entry which is preliminary data.</text>
</comment>
<dbReference type="Proteomes" id="UP001302602">
    <property type="component" value="Unassembled WGS sequence"/>
</dbReference>
<feature type="non-terminal residue" evidence="3">
    <location>
        <position position="190"/>
    </location>
</feature>
<dbReference type="InterPro" id="IPR011051">
    <property type="entry name" value="RmlC_Cupin_sf"/>
</dbReference>